<comment type="caution">
    <text evidence="2">The sequence shown here is derived from an EMBL/GenBank/DDBJ whole genome shotgun (WGS) entry which is preliminary data.</text>
</comment>
<organism evidence="2 3">
    <name type="scientific">Dactylosporangium maewongense</name>
    <dbReference type="NCBI Taxonomy" id="634393"/>
    <lineage>
        <taxon>Bacteria</taxon>
        <taxon>Bacillati</taxon>
        <taxon>Actinomycetota</taxon>
        <taxon>Actinomycetes</taxon>
        <taxon>Micromonosporales</taxon>
        <taxon>Micromonosporaceae</taxon>
        <taxon>Dactylosporangium</taxon>
    </lineage>
</organism>
<name>A0ABN1ZVM1_9ACTN</name>
<evidence type="ECO:0000313" key="2">
    <source>
        <dbReference type="EMBL" id="GAA1505601.1"/>
    </source>
</evidence>
<dbReference type="InterPro" id="IPR053864">
    <property type="entry name" value="DUF6933"/>
</dbReference>
<dbReference type="Pfam" id="PF22016">
    <property type="entry name" value="DUF6933"/>
    <property type="match status" value="1"/>
</dbReference>
<reference evidence="2 3" key="1">
    <citation type="journal article" date="2019" name="Int. J. Syst. Evol. Microbiol.">
        <title>The Global Catalogue of Microorganisms (GCM) 10K type strain sequencing project: providing services to taxonomists for standard genome sequencing and annotation.</title>
        <authorList>
            <consortium name="The Broad Institute Genomics Platform"/>
            <consortium name="The Broad Institute Genome Sequencing Center for Infectious Disease"/>
            <person name="Wu L."/>
            <person name="Ma J."/>
        </authorList>
    </citation>
    <scope>NUCLEOTIDE SEQUENCE [LARGE SCALE GENOMIC DNA]</scope>
    <source>
        <strain evidence="2 3">JCM 15933</strain>
    </source>
</reference>
<proteinExistence type="predicted"/>
<feature type="domain" description="DUF6933" evidence="1">
    <location>
        <begin position="3"/>
        <end position="150"/>
    </location>
</feature>
<evidence type="ECO:0000313" key="3">
    <source>
        <dbReference type="Proteomes" id="UP001501470"/>
    </source>
</evidence>
<gene>
    <name evidence="2" type="ORF">GCM10009827_019040</name>
</gene>
<sequence>MLILRATKKLRDRIGAPDLRVGEQSTTALGEWYATRFAWRLDVLLLVNEPTLLPILLPLAPAATALSRAADRIAATMATYGADDAMIADEVEQMRTRRIVPTANRSVVGIMTEFTFLADHSRGRDLDDLEAWLAATPCSPLYRTHTTPKNAFRHQLAQ</sequence>
<accession>A0ABN1ZVM1</accession>
<dbReference type="RefSeq" id="WP_344501411.1">
    <property type="nucleotide sequence ID" value="NZ_BAAAQD010000002.1"/>
</dbReference>
<evidence type="ECO:0000259" key="1">
    <source>
        <dbReference type="Pfam" id="PF22016"/>
    </source>
</evidence>
<keyword evidence="3" id="KW-1185">Reference proteome</keyword>
<protein>
    <recommendedName>
        <fullName evidence="1">DUF6933 domain-containing protein</fullName>
    </recommendedName>
</protein>
<dbReference type="EMBL" id="BAAAQD010000002">
    <property type="protein sequence ID" value="GAA1505601.1"/>
    <property type="molecule type" value="Genomic_DNA"/>
</dbReference>
<dbReference type="Proteomes" id="UP001501470">
    <property type="component" value="Unassembled WGS sequence"/>
</dbReference>